<evidence type="ECO:0000313" key="3">
    <source>
        <dbReference type="Proteomes" id="UP000271974"/>
    </source>
</evidence>
<dbReference type="Proteomes" id="UP000271974">
    <property type="component" value="Unassembled WGS sequence"/>
</dbReference>
<evidence type="ECO:0008006" key="4">
    <source>
        <dbReference type="Google" id="ProtNLM"/>
    </source>
</evidence>
<proteinExistence type="predicted"/>
<protein>
    <recommendedName>
        <fullName evidence="4">Transmembrane protein</fullName>
    </recommendedName>
</protein>
<dbReference type="AlphaFoldDB" id="A0A3S1HJ93"/>
<accession>A0A3S1HJ93</accession>
<evidence type="ECO:0000256" key="1">
    <source>
        <dbReference type="SAM" id="Phobius"/>
    </source>
</evidence>
<comment type="caution">
    <text evidence="2">The sequence shown here is derived from an EMBL/GenBank/DDBJ whole genome shotgun (WGS) entry which is preliminary data.</text>
</comment>
<feature type="transmembrane region" description="Helical" evidence="1">
    <location>
        <begin position="95"/>
        <end position="118"/>
    </location>
</feature>
<evidence type="ECO:0000313" key="2">
    <source>
        <dbReference type="EMBL" id="RUS80556.1"/>
    </source>
</evidence>
<dbReference type="EMBL" id="RQTK01000385">
    <property type="protein sequence ID" value="RUS80556.1"/>
    <property type="molecule type" value="Genomic_DNA"/>
</dbReference>
<sequence length="124" mass="14648">MLYKNVRNKRTKLIIELSSHNVHKELDQHLIVIICCFIQTYIFLKNVSTKGNYHSLLVKQEKHIHVNTYISPFCAIPLFNLNAQLQAQKMFIPLSIFYFIFRTNFILNSFSSSLFLFLMKKCSN</sequence>
<name>A0A3S1HJ93_ELYCH</name>
<keyword evidence="1" id="KW-1133">Transmembrane helix</keyword>
<organism evidence="2 3">
    <name type="scientific">Elysia chlorotica</name>
    <name type="common">Eastern emerald elysia</name>
    <name type="synonym">Sea slug</name>
    <dbReference type="NCBI Taxonomy" id="188477"/>
    <lineage>
        <taxon>Eukaryota</taxon>
        <taxon>Metazoa</taxon>
        <taxon>Spiralia</taxon>
        <taxon>Lophotrochozoa</taxon>
        <taxon>Mollusca</taxon>
        <taxon>Gastropoda</taxon>
        <taxon>Heterobranchia</taxon>
        <taxon>Euthyneura</taxon>
        <taxon>Panpulmonata</taxon>
        <taxon>Sacoglossa</taxon>
        <taxon>Placobranchoidea</taxon>
        <taxon>Plakobranchidae</taxon>
        <taxon>Elysia</taxon>
    </lineage>
</organism>
<keyword evidence="1" id="KW-0812">Transmembrane</keyword>
<keyword evidence="1" id="KW-0472">Membrane</keyword>
<gene>
    <name evidence="2" type="ORF">EGW08_011696</name>
</gene>
<keyword evidence="3" id="KW-1185">Reference proteome</keyword>
<feature type="transmembrane region" description="Helical" evidence="1">
    <location>
        <begin position="64"/>
        <end position="83"/>
    </location>
</feature>
<reference evidence="2 3" key="1">
    <citation type="submission" date="2019-01" db="EMBL/GenBank/DDBJ databases">
        <title>A draft genome assembly of the solar-powered sea slug Elysia chlorotica.</title>
        <authorList>
            <person name="Cai H."/>
            <person name="Li Q."/>
            <person name="Fang X."/>
            <person name="Li J."/>
            <person name="Curtis N.E."/>
            <person name="Altenburger A."/>
            <person name="Shibata T."/>
            <person name="Feng M."/>
            <person name="Maeda T."/>
            <person name="Schwartz J.A."/>
            <person name="Shigenobu S."/>
            <person name="Lundholm N."/>
            <person name="Nishiyama T."/>
            <person name="Yang H."/>
            <person name="Hasebe M."/>
            <person name="Li S."/>
            <person name="Pierce S.K."/>
            <person name="Wang J."/>
        </authorList>
    </citation>
    <scope>NUCLEOTIDE SEQUENCE [LARGE SCALE GENOMIC DNA]</scope>
    <source>
        <strain evidence="2">EC2010</strain>
        <tissue evidence="2">Whole organism of an adult</tissue>
    </source>
</reference>